<proteinExistence type="predicted"/>
<dbReference type="OrthoDB" id="7477527at2759"/>
<protein>
    <recommendedName>
        <fullName evidence="3">Reverse transcriptase domain-containing protein</fullName>
    </recommendedName>
</protein>
<dbReference type="SUPFAM" id="SSF56672">
    <property type="entry name" value="DNA/RNA polymerases"/>
    <property type="match status" value="1"/>
</dbReference>
<dbReference type="InterPro" id="IPR052055">
    <property type="entry name" value="Hepadnavirus_pol/RT"/>
</dbReference>
<dbReference type="EMBL" id="SNRW01004880">
    <property type="protein sequence ID" value="KAA6386268.1"/>
    <property type="molecule type" value="Genomic_DNA"/>
</dbReference>
<dbReference type="PANTHER" id="PTHR33050:SF7">
    <property type="entry name" value="RIBONUCLEASE H"/>
    <property type="match status" value="1"/>
</dbReference>
<sequence>MPIHHIRVADEMRLQLCFSFNRHSYSYKGMLFGVSTVQGTFTKSLQSEIEEARKRCSSRIFVIVDDFLFLNQVPSILQRKIQQIMKTIEEFDWMIEMDKNRINPMQIVELLGWQWNIRSMSMQTTTSRRRGVLKQLRHLMELAKREKYVRTRYLASVIREIQYTRAQFKRVAFHNKYLQQLKDKEVVNKGWNKWNQLILTVIPKITWWIIKLAQNQPLCFTKPNKWITVQTDALSSGWGTTPTRENQQKVFAHGEQKVNKVKSSNKRDGTAILKALLELRQN</sequence>
<dbReference type="InterPro" id="IPR043128">
    <property type="entry name" value="Rev_trsase/Diguanyl_cyclase"/>
</dbReference>
<evidence type="ECO:0008006" key="3">
    <source>
        <dbReference type="Google" id="ProtNLM"/>
    </source>
</evidence>
<accession>A0A5J4VUI7</accession>
<dbReference type="Proteomes" id="UP000324800">
    <property type="component" value="Unassembled WGS sequence"/>
</dbReference>
<evidence type="ECO:0000313" key="1">
    <source>
        <dbReference type="EMBL" id="KAA6386268.1"/>
    </source>
</evidence>
<gene>
    <name evidence="1" type="ORF">EZS28_018205</name>
</gene>
<name>A0A5J4VUI7_9EUKA</name>
<reference evidence="1 2" key="1">
    <citation type="submission" date="2019-03" db="EMBL/GenBank/DDBJ databases">
        <title>Single cell metagenomics reveals metabolic interactions within the superorganism composed of flagellate Streblomastix strix and complex community of Bacteroidetes bacteria on its surface.</title>
        <authorList>
            <person name="Treitli S.C."/>
            <person name="Kolisko M."/>
            <person name="Husnik F."/>
            <person name="Keeling P."/>
            <person name="Hampl V."/>
        </authorList>
    </citation>
    <scope>NUCLEOTIDE SEQUENCE [LARGE SCALE GENOMIC DNA]</scope>
    <source>
        <strain evidence="1">ST1C</strain>
    </source>
</reference>
<dbReference type="PANTHER" id="PTHR33050">
    <property type="entry name" value="REVERSE TRANSCRIPTASE DOMAIN-CONTAINING PROTEIN"/>
    <property type="match status" value="1"/>
</dbReference>
<organism evidence="1 2">
    <name type="scientific">Streblomastix strix</name>
    <dbReference type="NCBI Taxonomy" id="222440"/>
    <lineage>
        <taxon>Eukaryota</taxon>
        <taxon>Metamonada</taxon>
        <taxon>Preaxostyla</taxon>
        <taxon>Oxymonadida</taxon>
        <taxon>Streblomastigidae</taxon>
        <taxon>Streblomastix</taxon>
    </lineage>
</organism>
<dbReference type="AlphaFoldDB" id="A0A5J4VUI7"/>
<dbReference type="Gene3D" id="3.30.70.270">
    <property type="match status" value="1"/>
</dbReference>
<dbReference type="InterPro" id="IPR043502">
    <property type="entry name" value="DNA/RNA_pol_sf"/>
</dbReference>
<evidence type="ECO:0000313" key="2">
    <source>
        <dbReference type="Proteomes" id="UP000324800"/>
    </source>
</evidence>
<comment type="caution">
    <text evidence="1">The sequence shown here is derived from an EMBL/GenBank/DDBJ whole genome shotgun (WGS) entry which is preliminary data.</text>
</comment>